<feature type="domain" description="F-box" evidence="2">
    <location>
        <begin position="66"/>
        <end position="119"/>
    </location>
</feature>
<accession>A0A4S8M3Z6</accession>
<evidence type="ECO:0000313" key="4">
    <source>
        <dbReference type="Proteomes" id="UP000297245"/>
    </source>
</evidence>
<feature type="region of interest" description="Disordered" evidence="1">
    <location>
        <begin position="1"/>
        <end position="24"/>
    </location>
</feature>
<protein>
    <recommendedName>
        <fullName evidence="2">F-box domain-containing protein</fullName>
    </recommendedName>
</protein>
<proteinExistence type="predicted"/>
<name>A0A4S8M3Z6_DENBC</name>
<keyword evidence="4" id="KW-1185">Reference proteome</keyword>
<gene>
    <name evidence="3" type="ORF">K435DRAFT_82603</name>
</gene>
<evidence type="ECO:0000256" key="1">
    <source>
        <dbReference type="SAM" id="MobiDB-lite"/>
    </source>
</evidence>
<evidence type="ECO:0000313" key="3">
    <source>
        <dbReference type="EMBL" id="THU96894.1"/>
    </source>
</evidence>
<dbReference type="Proteomes" id="UP000297245">
    <property type="component" value="Unassembled WGS sequence"/>
</dbReference>
<organism evidence="3 4">
    <name type="scientific">Dendrothele bispora (strain CBS 962.96)</name>
    <dbReference type="NCBI Taxonomy" id="1314807"/>
    <lineage>
        <taxon>Eukaryota</taxon>
        <taxon>Fungi</taxon>
        <taxon>Dikarya</taxon>
        <taxon>Basidiomycota</taxon>
        <taxon>Agaricomycotina</taxon>
        <taxon>Agaricomycetes</taxon>
        <taxon>Agaricomycetidae</taxon>
        <taxon>Agaricales</taxon>
        <taxon>Agaricales incertae sedis</taxon>
        <taxon>Dendrothele</taxon>
    </lineage>
</organism>
<dbReference type="Gene3D" id="1.20.1280.50">
    <property type="match status" value="1"/>
</dbReference>
<reference evidence="3 4" key="1">
    <citation type="journal article" date="2019" name="Nat. Ecol. Evol.">
        <title>Megaphylogeny resolves global patterns of mushroom evolution.</title>
        <authorList>
            <person name="Varga T."/>
            <person name="Krizsan K."/>
            <person name="Foldi C."/>
            <person name="Dima B."/>
            <person name="Sanchez-Garcia M."/>
            <person name="Sanchez-Ramirez S."/>
            <person name="Szollosi G.J."/>
            <person name="Szarkandi J.G."/>
            <person name="Papp V."/>
            <person name="Albert L."/>
            <person name="Andreopoulos W."/>
            <person name="Angelini C."/>
            <person name="Antonin V."/>
            <person name="Barry K.W."/>
            <person name="Bougher N.L."/>
            <person name="Buchanan P."/>
            <person name="Buyck B."/>
            <person name="Bense V."/>
            <person name="Catcheside P."/>
            <person name="Chovatia M."/>
            <person name="Cooper J."/>
            <person name="Damon W."/>
            <person name="Desjardin D."/>
            <person name="Finy P."/>
            <person name="Geml J."/>
            <person name="Haridas S."/>
            <person name="Hughes K."/>
            <person name="Justo A."/>
            <person name="Karasinski D."/>
            <person name="Kautmanova I."/>
            <person name="Kiss B."/>
            <person name="Kocsube S."/>
            <person name="Kotiranta H."/>
            <person name="LaButti K.M."/>
            <person name="Lechner B.E."/>
            <person name="Liimatainen K."/>
            <person name="Lipzen A."/>
            <person name="Lukacs Z."/>
            <person name="Mihaltcheva S."/>
            <person name="Morgado L.N."/>
            <person name="Niskanen T."/>
            <person name="Noordeloos M.E."/>
            <person name="Ohm R.A."/>
            <person name="Ortiz-Santana B."/>
            <person name="Ovrebo C."/>
            <person name="Racz N."/>
            <person name="Riley R."/>
            <person name="Savchenko A."/>
            <person name="Shiryaev A."/>
            <person name="Soop K."/>
            <person name="Spirin V."/>
            <person name="Szebenyi C."/>
            <person name="Tomsovsky M."/>
            <person name="Tulloss R.E."/>
            <person name="Uehling J."/>
            <person name="Grigoriev I.V."/>
            <person name="Vagvolgyi C."/>
            <person name="Papp T."/>
            <person name="Martin F.M."/>
            <person name="Miettinen O."/>
            <person name="Hibbett D.S."/>
            <person name="Nagy L.G."/>
        </authorList>
    </citation>
    <scope>NUCLEOTIDE SEQUENCE [LARGE SCALE GENOMIC DNA]</scope>
    <source>
        <strain evidence="3 4">CBS 962.96</strain>
    </source>
</reference>
<dbReference type="AlphaFoldDB" id="A0A4S8M3Z6"/>
<dbReference type="EMBL" id="ML179167">
    <property type="protein sequence ID" value="THU96894.1"/>
    <property type="molecule type" value="Genomic_DNA"/>
</dbReference>
<sequence length="557" mass="62435">MESPLPSPSQFLRKTSSSNGVSVDSSVIPRSREILNLMNELERIERERRAIQDLVDAHYASLAPTVPDDVLSEIFMHCLPETYNATRSLSEAPLLLGQVCRRWREVSLSTPRLWTSLHIVIPTDADPDVLCSILESRRKGVEAWLGRSGVLPLSISIYSKFSSGCRRHPETIACIRRLMDSFTRLSSRWRDVELRLSNECFGIFRDSMGSAWGEDGLPFLNLIKLNVVDRVQVVISEDLKKKELEFISKLGEAACLTSISLISTAYCSHDLRLPLGNLSKLDLSPAGQLHLTNDEALQLLSQCTNIRYCRLPKVLMLTRPTSTVELPHLENLHARIKSSSDYLPEPVTSNSPNDLRFHTILDCISAPALKGLTVEFESYSTSQPLSQVPFISLLRPGHRIEQLDMTMNLSSGGMLECLELAPKLKVLRFACSSKDKDTCTSVVSALIPSTGKSLLCPGLSEIYIPKDRKVSDELLLKLARTRRDPKITAMGVTPLEVLHAKLDRHRQIVDLDKQITELRRDKLDLVLTHLPDGEDLSWCGQEGREPSGRSGEHLFWL</sequence>
<dbReference type="InterPro" id="IPR001810">
    <property type="entry name" value="F-box_dom"/>
</dbReference>
<dbReference type="Pfam" id="PF12937">
    <property type="entry name" value="F-box-like"/>
    <property type="match status" value="1"/>
</dbReference>
<evidence type="ECO:0000259" key="2">
    <source>
        <dbReference type="Pfam" id="PF12937"/>
    </source>
</evidence>
<dbReference type="OrthoDB" id="2269034at2759"/>